<dbReference type="EMBL" id="UYJE01009991">
    <property type="protein sequence ID" value="VDI78615.1"/>
    <property type="molecule type" value="Genomic_DNA"/>
</dbReference>
<evidence type="ECO:0000313" key="2">
    <source>
        <dbReference type="Proteomes" id="UP000596742"/>
    </source>
</evidence>
<dbReference type="OrthoDB" id="3553439at2759"/>
<dbReference type="Proteomes" id="UP000596742">
    <property type="component" value="Unassembled WGS sequence"/>
</dbReference>
<name>A0A8B6HFV8_MYTGA</name>
<comment type="caution">
    <text evidence="1">The sequence shown here is derived from an EMBL/GenBank/DDBJ whole genome shotgun (WGS) entry which is preliminary data.</text>
</comment>
<evidence type="ECO:0000313" key="1">
    <source>
        <dbReference type="EMBL" id="VDI78615.1"/>
    </source>
</evidence>
<protein>
    <submittedName>
        <fullName evidence="1">Uncharacterized protein</fullName>
    </submittedName>
</protein>
<reference evidence="1" key="1">
    <citation type="submission" date="2018-11" db="EMBL/GenBank/DDBJ databases">
        <authorList>
            <person name="Alioto T."/>
            <person name="Alioto T."/>
        </authorList>
    </citation>
    <scope>NUCLEOTIDE SEQUENCE</scope>
</reference>
<organism evidence="1 2">
    <name type="scientific">Mytilus galloprovincialis</name>
    <name type="common">Mediterranean mussel</name>
    <dbReference type="NCBI Taxonomy" id="29158"/>
    <lineage>
        <taxon>Eukaryota</taxon>
        <taxon>Metazoa</taxon>
        <taxon>Spiralia</taxon>
        <taxon>Lophotrochozoa</taxon>
        <taxon>Mollusca</taxon>
        <taxon>Bivalvia</taxon>
        <taxon>Autobranchia</taxon>
        <taxon>Pteriomorphia</taxon>
        <taxon>Mytilida</taxon>
        <taxon>Mytiloidea</taxon>
        <taxon>Mytilidae</taxon>
        <taxon>Mytilinae</taxon>
        <taxon>Mytilus</taxon>
    </lineage>
</organism>
<proteinExistence type="predicted"/>
<gene>
    <name evidence="1" type="ORF">MGAL_10B042416</name>
</gene>
<accession>A0A8B6HFV8</accession>
<keyword evidence="2" id="KW-1185">Reference proteome</keyword>
<sequence length="253" mass="25964">MTIQTTSKCFANYSPSYKCIASEEVPVPIEVAGATLTGFATVTIAPAADFKSACIVFPAEVIITGTCCSKMVVLATLAVKNVISRETAALVGTAASMGLNSVGVGWGAVCGSAAVGGCISEGAAIGSAIAAGVGSTGSVVATTALGGGAFKAWTGGAGLILIGASNNPDEYGITYDCWKPVIHEEYKEPSRGILLKELCVHPNVLQVAATTGHHPGLPNIVIENIWNELFEIEYLWLHATESIVGHAKQLDIV</sequence>
<dbReference type="AlphaFoldDB" id="A0A8B6HFV8"/>